<evidence type="ECO:0000313" key="4">
    <source>
        <dbReference type="EMBL" id="GIM64467.1"/>
    </source>
</evidence>
<keyword evidence="1" id="KW-0808">Transferase</keyword>
<dbReference type="Pfam" id="PF00583">
    <property type="entry name" value="Acetyltransf_1"/>
    <property type="match status" value="1"/>
</dbReference>
<name>A0A919VJD0_9ACTN</name>
<accession>A0A919VJD0</accession>
<feature type="domain" description="N-acetyltransferase" evidence="3">
    <location>
        <begin position="5"/>
        <end position="160"/>
    </location>
</feature>
<dbReference type="CDD" id="cd04301">
    <property type="entry name" value="NAT_SF"/>
    <property type="match status" value="1"/>
</dbReference>
<evidence type="ECO:0000259" key="3">
    <source>
        <dbReference type="PROSITE" id="PS51186"/>
    </source>
</evidence>
<proteinExistence type="predicted"/>
<dbReference type="PANTHER" id="PTHR43420">
    <property type="entry name" value="ACETYLTRANSFERASE"/>
    <property type="match status" value="1"/>
</dbReference>
<protein>
    <submittedName>
        <fullName evidence="4">N-acetyltransferase</fullName>
    </submittedName>
</protein>
<dbReference type="Gene3D" id="3.40.630.30">
    <property type="match status" value="1"/>
</dbReference>
<dbReference type="Proteomes" id="UP000681340">
    <property type="component" value="Unassembled WGS sequence"/>
</dbReference>
<dbReference type="EMBL" id="BOQL01000011">
    <property type="protein sequence ID" value="GIM64467.1"/>
    <property type="molecule type" value="Genomic_DNA"/>
</dbReference>
<evidence type="ECO:0000256" key="2">
    <source>
        <dbReference type="ARBA" id="ARBA00023315"/>
    </source>
</evidence>
<dbReference type="GO" id="GO:0016747">
    <property type="term" value="F:acyltransferase activity, transferring groups other than amino-acyl groups"/>
    <property type="evidence" value="ECO:0007669"/>
    <property type="project" value="InterPro"/>
</dbReference>
<evidence type="ECO:0000256" key="1">
    <source>
        <dbReference type="ARBA" id="ARBA00022679"/>
    </source>
</evidence>
<sequence length="164" mass="18189">MLAVVQTRSWQEAYRGKVPQQHLDQLDPSRRRHGWLQLLQSDQAPAGTLVADHPDDGVVGFINVGPGEDTDTDPALVGQVRAIYILPEHWGRGAGRLLMNAGLDRLEAGGYREVVLWVLEANDRARRFYEAGGWQIDGASRTNDSRGAPLVEVRYRHRQAAAAT</sequence>
<dbReference type="SUPFAM" id="SSF55729">
    <property type="entry name" value="Acyl-CoA N-acyltransferases (Nat)"/>
    <property type="match status" value="1"/>
</dbReference>
<keyword evidence="5" id="KW-1185">Reference proteome</keyword>
<dbReference type="AlphaFoldDB" id="A0A919VJD0"/>
<gene>
    <name evidence="4" type="ORF">Aau02nite_10560</name>
</gene>
<keyword evidence="2" id="KW-0012">Acyltransferase</keyword>
<organism evidence="4 5">
    <name type="scientific">Actinoplanes auranticolor</name>
    <dbReference type="NCBI Taxonomy" id="47988"/>
    <lineage>
        <taxon>Bacteria</taxon>
        <taxon>Bacillati</taxon>
        <taxon>Actinomycetota</taxon>
        <taxon>Actinomycetes</taxon>
        <taxon>Micromonosporales</taxon>
        <taxon>Micromonosporaceae</taxon>
        <taxon>Actinoplanes</taxon>
    </lineage>
</organism>
<dbReference type="InterPro" id="IPR016181">
    <property type="entry name" value="Acyl_CoA_acyltransferase"/>
</dbReference>
<reference evidence="4" key="1">
    <citation type="submission" date="2021-03" db="EMBL/GenBank/DDBJ databases">
        <title>Whole genome shotgun sequence of Actinoplanes auranticolor NBRC 12245.</title>
        <authorList>
            <person name="Komaki H."/>
            <person name="Tamura T."/>
        </authorList>
    </citation>
    <scope>NUCLEOTIDE SEQUENCE</scope>
    <source>
        <strain evidence="4">NBRC 12245</strain>
    </source>
</reference>
<dbReference type="PROSITE" id="PS51186">
    <property type="entry name" value="GNAT"/>
    <property type="match status" value="1"/>
</dbReference>
<dbReference type="InterPro" id="IPR050680">
    <property type="entry name" value="YpeA/RimI_acetyltransf"/>
</dbReference>
<dbReference type="InterPro" id="IPR000182">
    <property type="entry name" value="GNAT_dom"/>
</dbReference>
<comment type="caution">
    <text evidence="4">The sequence shown here is derived from an EMBL/GenBank/DDBJ whole genome shotgun (WGS) entry which is preliminary data.</text>
</comment>
<evidence type="ECO:0000313" key="5">
    <source>
        <dbReference type="Proteomes" id="UP000681340"/>
    </source>
</evidence>